<name>A0A0C2SXT6_AMAMK</name>
<evidence type="ECO:0000313" key="3">
    <source>
        <dbReference type="Proteomes" id="UP000054549"/>
    </source>
</evidence>
<organism evidence="2 3">
    <name type="scientific">Amanita muscaria (strain Koide BX008)</name>
    <dbReference type="NCBI Taxonomy" id="946122"/>
    <lineage>
        <taxon>Eukaryota</taxon>
        <taxon>Fungi</taxon>
        <taxon>Dikarya</taxon>
        <taxon>Basidiomycota</taxon>
        <taxon>Agaricomycotina</taxon>
        <taxon>Agaricomycetes</taxon>
        <taxon>Agaricomycetidae</taxon>
        <taxon>Agaricales</taxon>
        <taxon>Pluteineae</taxon>
        <taxon>Amanitaceae</taxon>
        <taxon>Amanita</taxon>
    </lineage>
</organism>
<proteinExistence type="predicted"/>
<feature type="region of interest" description="Disordered" evidence="1">
    <location>
        <begin position="1"/>
        <end position="132"/>
    </location>
</feature>
<protein>
    <submittedName>
        <fullName evidence="2">Uncharacterized protein</fullName>
    </submittedName>
</protein>
<feature type="region of interest" description="Disordered" evidence="1">
    <location>
        <begin position="147"/>
        <end position="395"/>
    </location>
</feature>
<sequence>MTRTTPNESPQLDNGVKPPSRRRPPYPLKNSSAQASKHVPENKSRHNHSKLPPSPKTNDVPPSQSNTNGVPKASNSSSDVKSNIDALVERVRASAMANNRPNTPGSHIDWAGDDDSSLPDLDDWGISPPTLPTGHTMISPIIVDGLTPLPDPATTLENQGEPLVKASITKPDTPHSSVDNIPTRDVGKGLDQLKSSDAVENSVAQATSQPESLVRDSPAPTSLHLSLQPKPTPSARNPRKHGDGNHPNAKKKDSRTRDSRANDETKASTTPRSQPRPLQGNDSKHKDSGEAEKGLAASIHAPERQTASKLSEPKSEKPPILERHSPSKGTIPAKNIHPFTDGQPPSPRRPTNGPPYSSRQSKHNRPVLTGAAISKIAKTIGGPAARSSPLSTSTE</sequence>
<dbReference type="OrthoDB" id="3267789at2759"/>
<keyword evidence="3" id="KW-1185">Reference proteome</keyword>
<dbReference type="AlphaFoldDB" id="A0A0C2SXT6"/>
<dbReference type="HOGENOM" id="CLU_698232_0_0_1"/>
<feature type="compositionally biased region" description="Basic and acidic residues" evidence="1">
    <location>
        <begin position="311"/>
        <end position="325"/>
    </location>
</feature>
<reference evidence="2 3" key="1">
    <citation type="submission" date="2014-04" db="EMBL/GenBank/DDBJ databases">
        <title>Evolutionary Origins and Diversification of the Mycorrhizal Mutualists.</title>
        <authorList>
            <consortium name="DOE Joint Genome Institute"/>
            <consortium name="Mycorrhizal Genomics Consortium"/>
            <person name="Kohler A."/>
            <person name="Kuo A."/>
            <person name="Nagy L.G."/>
            <person name="Floudas D."/>
            <person name="Copeland A."/>
            <person name="Barry K.W."/>
            <person name="Cichocki N."/>
            <person name="Veneault-Fourrey C."/>
            <person name="LaButti K."/>
            <person name="Lindquist E.A."/>
            <person name="Lipzen A."/>
            <person name="Lundell T."/>
            <person name="Morin E."/>
            <person name="Murat C."/>
            <person name="Riley R."/>
            <person name="Ohm R."/>
            <person name="Sun H."/>
            <person name="Tunlid A."/>
            <person name="Henrissat B."/>
            <person name="Grigoriev I.V."/>
            <person name="Hibbett D.S."/>
            <person name="Martin F."/>
        </authorList>
    </citation>
    <scope>NUCLEOTIDE SEQUENCE [LARGE SCALE GENOMIC DNA]</scope>
    <source>
        <strain evidence="2 3">Koide BX008</strain>
    </source>
</reference>
<feature type="compositionally biased region" description="Polar residues" evidence="1">
    <location>
        <begin position="56"/>
        <end position="81"/>
    </location>
</feature>
<gene>
    <name evidence="2" type="ORF">M378DRAFT_158875</name>
</gene>
<feature type="compositionally biased region" description="Polar residues" evidence="1">
    <location>
        <begin position="96"/>
        <end position="105"/>
    </location>
</feature>
<feature type="compositionally biased region" description="Basic and acidic residues" evidence="1">
    <location>
        <begin position="282"/>
        <end position="293"/>
    </location>
</feature>
<dbReference type="STRING" id="946122.A0A0C2SXT6"/>
<feature type="compositionally biased region" description="Polar residues" evidence="1">
    <location>
        <begin position="1"/>
        <end position="12"/>
    </location>
</feature>
<accession>A0A0C2SXT6</accession>
<evidence type="ECO:0000313" key="2">
    <source>
        <dbReference type="EMBL" id="KIL68330.1"/>
    </source>
</evidence>
<dbReference type="EMBL" id="KN818229">
    <property type="protein sequence ID" value="KIL68330.1"/>
    <property type="molecule type" value="Genomic_DNA"/>
</dbReference>
<feature type="compositionally biased region" description="Polar residues" evidence="1">
    <location>
        <begin position="193"/>
        <end position="211"/>
    </location>
</feature>
<evidence type="ECO:0000256" key="1">
    <source>
        <dbReference type="SAM" id="MobiDB-lite"/>
    </source>
</evidence>
<feature type="compositionally biased region" description="Basic and acidic residues" evidence="1">
    <location>
        <begin position="255"/>
        <end position="266"/>
    </location>
</feature>
<dbReference type="InParanoid" id="A0A0C2SXT6"/>
<feature type="compositionally biased region" description="Acidic residues" evidence="1">
    <location>
        <begin position="111"/>
        <end position="123"/>
    </location>
</feature>
<dbReference type="Proteomes" id="UP000054549">
    <property type="component" value="Unassembled WGS sequence"/>
</dbReference>